<feature type="compositionally biased region" description="Polar residues" evidence="1">
    <location>
        <begin position="182"/>
        <end position="197"/>
    </location>
</feature>
<feature type="compositionally biased region" description="Polar residues" evidence="1">
    <location>
        <begin position="219"/>
        <end position="237"/>
    </location>
</feature>
<comment type="caution">
    <text evidence="3">The sequence shown here is derived from an EMBL/GenBank/DDBJ whole genome shotgun (WGS) entry which is preliminary data.</text>
</comment>
<feature type="transmembrane region" description="Helical" evidence="2">
    <location>
        <begin position="271"/>
        <end position="292"/>
    </location>
</feature>
<keyword evidence="5" id="KW-1185">Reference proteome</keyword>
<keyword evidence="2" id="KW-0472">Membrane</keyword>
<gene>
    <name evidence="4" type="ORF">PSALAMII_LOCUS10736</name>
    <name evidence="3" type="ORF">PSALAMII_LOCUS1122</name>
</gene>
<proteinExistence type="predicted"/>
<dbReference type="EMBL" id="CAJVPA010000258">
    <property type="protein sequence ID" value="CAG8425936.1"/>
    <property type="molecule type" value="Genomic_DNA"/>
</dbReference>
<keyword evidence="2" id="KW-0812">Transmembrane</keyword>
<protein>
    <submittedName>
        <fullName evidence="3">Uncharacterized protein</fullName>
    </submittedName>
</protein>
<dbReference type="Proteomes" id="UP001152649">
    <property type="component" value="Unassembled WGS sequence"/>
</dbReference>
<dbReference type="Proteomes" id="UP001152646">
    <property type="component" value="Unassembled WGS sequence"/>
</dbReference>
<evidence type="ECO:0000313" key="3">
    <source>
        <dbReference type="EMBL" id="CAG8268889.1"/>
    </source>
</evidence>
<sequence>MERNNYRPANPTLASQKPTFNHGIDSRISQIPPEDRSRLHETPVSEQCPSPSLRRPLYCGHLRSNSSSPVNTTAIVSATEVDHNGRATEVDLATGTTRGQQIGTGFVDQSILPKADSKSDATSLLPEVISKITLMPVAFDRIPQQGLTSSDKLHPVYSSESYVALLDSSISQEHTKDAMGTETGSGKFSQKGTTSHFGTERSVVAGTTRHSSSEDPTYDLQTFSKPLGETTSSQTGAQILGPTSAAKTSNREWQDTAISGSNISVGLSKQGVVLLLSSVLGGILALIGILMIHRFILYHFNRHAGGSVIVRSQPAADFPEKKERTLPRTAEFSHFSVDT</sequence>
<evidence type="ECO:0000256" key="2">
    <source>
        <dbReference type="SAM" id="Phobius"/>
    </source>
</evidence>
<reference evidence="3" key="1">
    <citation type="submission" date="2021-07" db="EMBL/GenBank/DDBJ databases">
        <authorList>
            <person name="Branca A.L. A."/>
        </authorList>
    </citation>
    <scope>NUCLEOTIDE SEQUENCE</scope>
</reference>
<evidence type="ECO:0000313" key="5">
    <source>
        <dbReference type="Proteomes" id="UP001152649"/>
    </source>
</evidence>
<feature type="compositionally biased region" description="Basic and acidic residues" evidence="1">
    <location>
        <begin position="33"/>
        <end position="43"/>
    </location>
</feature>
<accession>A0A9W4IFH5</accession>
<evidence type="ECO:0000313" key="4">
    <source>
        <dbReference type="EMBL" id="CAG8425936.1"/>
    </source>
</evidence>
<keyword evidence="2" id="KW-1133">Transmembrane helix</keyword>
<dbReference type="OrthoDB" id="4374174at2759"/>
<organism evidence="3 5">
    <name type="scientific">Penicillium salamii</name>
    <dbReference type="NCBI Taxonomy" id="1612424"/>
    <lineage>
        <taxon>Eukaryota</taxon>
        <taxon>Fungi</taxon>
        <taxon>Dikarya</taxon>
        <taxon>Ascomycota</taxon>
        <taxon>Pezizomycotina</taxon>
        <taxon>Eurotiomycetes</taxon>
        <taxon>Eurotiomycetidae</taxon>
        <taxon>Eurotiales</taxon>
        <taxon>Aspergillaceae</taxon>
        <taxon>Penicillium</taxon>
    </lineage>
</organism>
<evidence type="ECO:0000256" key="1">
    <source>
        <dbReference type="SAM" id="MobiDB-lite"/>
    </source>
</evidence>
<feature type="region of interest" description="Disordered" evidence="1">
    <location>
        <begin position="174"/>
        <end position="251"/>
    </location>
</feature>
<name>A0A9W4IFH5_9EURO</name>
<feature type="region of interest" description="Disordered" evidence="1">
    <location>
        <begin position="1"/>
        <end position="52"/>
    </location>
</feature>
<dbReference type="EMBL" id="CAJVPG010000037">
    <property type="protein sequence ID" value="CAG8268889.1"/>
    <property type="molecule type" value="Genomic_DNA"/>
</dbReference>
<dbReference type="AlphaFoldDB" id="A0A9W4IFH5"/>